<evidence type="ECO:0000313" key="5">
    <source>
        <dbReference type="EMBL" id="MBP1905154.1"/>
    </source>
</evidence>
<evidence type="ECO:0000256" key="2">
    <source>
        <dbReference type="ARBA" id="ARBA00023315"/>
    </source>
</evidence>
<evidence type="ECO:0000259" key="4">
    <source>
        <dbReference type="PROSITE" id="PS51186"/>
    </source>
</evidence>
<evidence type="ECO:0000256" key="3">
    <source>
        <dbReference type="ARBA" id="ARBA00038502"/>
    </source>
</evidence>
<keyword evidence="2 5" id="KW-0012">Acyltransferase</keyword>
<evidence type="ECO:0000256" key="1">
    <source>
        <dbReference type="ARBA" id="ARBA00022679"/>
    </source>
</evidence>
<dbReference type="SUPFAM" id="SSF55729">
    <property type="entry name" value="Acyl-CoA N-acyltransferases (Nat)"/>
    <property type="match status" value="1"/>
</dbReference>
<gene>
    <name evidence="5" type="ORF">J2Z32_001782</name>
</gene>
<name>A0ABS4FRE5_9BACL</name>
<dbReference type="PROSITE" id="PS51186">
    <property type="entry name" value="GNAT"/>
    <property type="match status" value="1"/>
</dbReference>
<dbReference type="InterPro" id="IPR016181">
    <property type="entry name" value="Acyl_CoA_acyltransferase"/>
</dbReference>
<feature type="domain" description="N-acetyltransferase" evidence="4">
    <location>
        <begin position="24"/>
        <end position="181"/>
    </location>
</feature>
<proteinExistence type="inferred from homology"/>
<dbReference type="InterPro" id="IPR000182">
    <property type="entry name" value="GNAT_dom"/>
</dbReference>
<dbReference type="Proteomes" id="UP001519272">
    <property type="component" value="Unassembled WGS sequence"/>
</dbReference>
<dbReference type="PANTHER" id="PTHR43792">
    <property type="entry name" value="GNAT FAMILY, PUTATIVE (AFU_ORTHOLOGUE AFUA_3G00765)-RELATED-RELATED"/>
    <property type="match status" value="1"/>
</dbReference>
<comment type="similarity">
    <text evidence="3">Belongs to the acetyltransferase family. RimJ subfamily.</text>
</comment>
<evidence type="ECO:0000313" key="6">
    <source>
        <dbReference type="Proteomes" id="UP001519272"/>
    </source>
</evidence>
<dbReference type="PANTHER" id="PTHR43792:SF8">
    <property type="entry name" value="[RIBOSOMAL PROTEIN US5]-ALANINE N-ACETYLTRANSFERASE"/>
    <property type="match status" value="1"/>
</dbReference>
<accession>A0ABS4FRE5</accession>
<dbReference type="EMBL" id="JAGGKG010000007">
    <property type="protein sequence ID" value="MBP1905154.1"/>
    <property type="molecule type" value="Genomic_DNA"/>
</dbReference>
<protein>
    <submittedName>
        <fullName evidence="5">Ribosomal-protein-alanine N-acetyltransferase</fullName>
        <ecNumber evidence="5">2.3.1.267</ecNumber>
    </submittedName>
</protein>
<dbReference type="Gene3D" id="3.40.630.30">
    <property type="match status" value="1"/>
</dbReference>
<keyword evidence="6" id="KW-1185">Reference proteome</keyword>
<organism evidence="5 6">
    <name type="scientific">Paenibacillus turicensis</name>
    <dbReference type="NCBI Taxonomy" id="160487"/>
    <lineage>
        <taxon>Bacteria</taxon>
        <taxon>Bacillati</taxon>
        <taxon>Bacillota</taxon>
        <taxon>Bacilli</taxon>
        <taxon>Bacillales</taxon>
        <taxon>Paenibacillaceae</taxon>
        <taxon>Paenibacillus</taxon>
    </lineage>
</organism>
<dbReference type="GO" id="GO:0008999">
    <property type="term" value="F:protein-N-terminal-alanine acetyltransferase activity"/>
    <property type="evidence" value="ECO:0007669"/>
    <property type="project" value="UniProtKB-EC"/>
</dbReference>
<comment type="caution">
    <text evidence="5">The sequence shown here is derived from an EMBL/GenBank/DDBJ whole genome shotgun (WGS) entry which is preliminary data.</text>
</comment>
<dbReference type="InterPro" id="IPR051531">
    <property type="entry name" value="N-acetyltransferase"/>
</dbReference>
<sequence>MQRVYETERLLLKILDKSHAQIVTDYYLRNKSFLAEWEPVRESVFYTTQFREQELDKEFNNIVDGTSLKMWIVKKEDDSKVIGAFSFNNIIRGAFLSCYLGYNLDEHEINRGYMTEALRKGIEIIFDEYKLHRIEASILPRNVRSAAVLEKLGFVNEGLSRDYLKINGKWEDHYHMVLLNDKV</sequence>
<keyword evidence="1 5" id="KW-0808">Transferase</keyword>
<dbReference type="EC" id="2.3.1.267" evidence="5"/>
<dbReference type="Pfam" id="PF13302">
    <property type="entry name" value="Acetyltransf_3"/>
    <property type="match status" value="1"/>
</dbReference>
<dbReference type="RefSeq" id="WP_210088796.1">
    <property type="nucleotide sequence ID" value="NZ_JAGGKG010000007.1"/>
</dbReference>
<reference evidence="5 6" key="1">
    <citation type="submission" date="2021-03" db="EMBL/GenBank/DDBJ databases">
        <title>Genomic Encyclopedia of Type Strains, Phase IV (KMG-IV): sequencing the most valuable type-strain genomes for metagenomic binning, comparative biology and taxonomic classification.</title>
        <authorList>
            <person name="Goeker M."/>
        </authorList>
    </citation>
    <scope>NUCLEOTIDE SEQUENCE [LARGE SCALE GENOMIC DNA]</scope>
    <source>
        <strain evidence="5 6">DSM 14349</strain>
    </source>
</reference>